<gene>
    <name evidence="2" type="ORF">BWP39_30965</name>
</gene>
<reference evidence="2 3" key="1">
    <citation type="submission" date="2017-01" db="EMBL/GenBank/DDBJ databases">
        <title>Whole-Genome Shotgun Sequencing of Two beta-Proteobacterial Species in Search of the Bulgecin Biosynthetic Cluster.</title>
        <authorList>
            <person name="Horsman M.E."/>
            <person name="Marous D.R."/>
            <person name="Li R."/>
            <person name="Oliver R.A."/>
            <person name="Byun B."/>
            <person name="Emrich S.J."/>
            <person name="Boggess B."/>
            <person name="Townsend C.A."/>
            <person name="Mobashery S."/>
        </authorList>
    </citation>
    <scope>NUCLEOTIDE SEQUENCE [LARGE SCALE GENOMIC DNA]</scope>
    <source>
        <strain evidence="2 3">ATCC 31363</strain>
    </source>
</reference>
<dbReference type="SUPFAM" id="SSF52266">
    <property type="entry name" value="SGNH hydrolase"/>
    <property type="match status" value="2"/>
</dbReference>
<dbReference type="Proteomes" id="UP000218022">
    <property type="component" value="Unassembled WGS sequence"/>
</dbReference>
<proteinExistence type="predicted"/>
<feature type="signal peptide" evidence="1">
    <location>
        <begin position="1"/>
        <end position="31"/>
    </location>
</feature>
<dbReference type="InterPro" id="IPR036514">
    <property type="entry name" value="SGNH_hydro_sf"/>
</dbReference>
<evidence type="ECO:0000313" key="2">
    <source>
        <dbReference type="EMBL" id="PCE24108.1"/>
    </source>
</evidence>
<dbReference type="EMBL" id="MTZV01000006">
    <property type="protein sequence ID" value="PCE24108.1"/>
    <property type="molecule type" value="Genomic_DNA"/>
</dbReference>
<protein>
    <recommendedName>
        <fullName evidence="4">Lysophospholipase L1-like esterase</fullName>
    </recommendedName>
</protein>
<evidence type="ECO:0000313" key="3">
    <source>
        <dbReference type="Proteomes" id="UP000218022"/>
    </source>
</evidence>
<accession>A0A2A4EUM2</accession>
<sequence>MRIVKTRSLRGGVGVAACCSVLASLLTPAYGASCPPISQGQPIDAWGDSLTTGTPGIGGLSGTWPYQLSVLLGGRAVRNFGVSGQVSESIAAREGALVARVSVEGGEVPVDGPIPVTVTNHLSIPGAGAGDVHGTLDGIPGKLAYTTTYHHVFIRDTHGASPSSVPADSPFIVDDHRCDVSVIWAGRNDVSAGQTTQTVHNIARMAARIDAGRFIVLSITNSADEERGTPGYATVTALNRALAARFPHNFIDIRSALIAHANMSDADQRNREADAVPVSLRVDNLHLNSNGYRIVAEQVAGFVNRRGW</sequence>
<feature type="chain" id="PRO_5012946503" description="Lysophospholipase L1-like esterase" evidence="1">
    <location>
        <begin position="32"/>
        <end position="308"/>
    </location>
</feature>
<name>A0A2A4EUM2_9BURK</name>
<comment type="caution">
    <text evidence="2">The sequence shown here is derived from an EMBL/GenBank/DDBJ whole genome shotgun (WGS) entry which is preliminary data.</text>
</comment>
<dbReference type="GO" id="GO:0016788">
    <property type="term" value="F:hydrolase activity, acting on ester bonds"/>
    <property type="evidence" value="ECO:0007669"/>
    <property type="project" value="UniProtKB-ARBA"/>
</dbReference>
<evidence type="ECO:0000256" key="1">
    <source>
        <dbReference type="SAM" id="SignalP"/>
    </source>
</evidence>
<organism evidence="2 3">
    <name type="scientific">Paraburkholderia acidicola</name>
    <dbReference type="NCBI Taxonomy" id="1912599"/>
    <lineage>
        <taxon>Bacteria</taxon>
        <taxon>Pseudomonadati</taxon>
        <taxon>Pseudomonadota</taxon>
        <taxon>Betaproteobacteria</taxon>
        <taxon>Burkholderiales</taxon>
        <taxon>Burkholderiaceae</taxon>
        <taxon>Paraburkholderia</taxon>
    </lineage>
</organism>
<dbReference type="Gene3D" id="3.40.50.1110">
    <property type="entry name" value="SGNH hydrolase"/>
    <property type="match status" value="1"/>
</dbReference>
<keyword evidence="1" id="KW-0732">Signal</keyword>
<evidence type="ECO:0008006" key="4">
    <source>
        <dbReference type="Google" id="ProtNLM"/>
    </source>
</evidence>
<dbReference type="AlphaFoldDB" id="A0A2A4EUM2"/>